<evidence type="ECO:0000313" key="1">
    <source>
        <dbReference type="EMBL" id="AUQ93012.1"/>
    </source>
</evidence>
<sequence>MSKRIKNHHFVPKVLQKRFRTEDNRIWYSERGTDGRFSQPELRNIEKTFRIRNYYTVLENGQPSDAIERLFYGEIDNFLGDFIPEVLGIFDADKVPRLSEASLESARTVAMEMAKRTPEFVKQYESDQEIGQSLVESVLAGLEDETDFEKRSHYLEILNDPALLRQYGRDVRVRATVKRSEKTAEALKDFKVRWAVSETHHSFILSSMMAYRIGNGGPNGLINPNMEIWLPISPKISMVLTRDKANRIPDRVVEAPSHIREVNEYAARNSSQIASHSKRLIESLTGKKAKLKLAYQPEHKLSRI</sequence>
<gene>
    <name evidence="1" type="ORF">PhaeoP66_00184</name>
</gene>
<reference evidence="1 2" key="2">
    <citation type="journal article" date="2017" name="Int. J. Syst. Evol. Microbiol.">
        <title>Adaptation of Surface-Associated Bacteria to the Open Ocean: A Genomically Distinct Subpopulation of Phaeobacter gallaeciensis Colonizes Pacific Mesozooplankton.</title>
        <authorList>
            <person name="Freese H.M."/>
            <person name="Methner A."/>
            <person name="Overmann J."/>
        </authorList>
    </citation>
    <scope>NUCLEOTIDE SEQUENCE [LARGE SCALE GENOMIC DNA]</scope>
    <source>
        <strain evidence="1 2">P66</strain>
    </source>
</reference>
<protein>
    <recommendedName>
        <fullName evidence="3">DUF4238 domain-containing protein</fullName>
    </recommendedName>
</protein>
<accession>A0ABM6R9I6</accession>
<dbReference type="InterPro" id="IPR025332">
    <property type="entry name" value="DUF4238"/>
</dbReference>
<name>A0ABM6R9I6_9RHOB</name>
<evidence type="ECO:0008006" key="3">
    <source>
        <dbReference type="Google" id="ProtNLM"/>
    </source>
</evidence>
<dbReference type="Proteomes" id="UP000236536">
    <property type="component" value="Chromosome"/>
</dbReference>
<evidence type="ECO:0000313" key="2">
    <source>
        <dbReference type="Proteomes" id="UP000236536"/>
    </source>
</evidence>
<organism evidence="1 2">
    <name type="scientific">Phaeobacter inhibens</name>
    <dbReference type="NCBI Taxonomy" id="221822"/>
    <lineage>
        <taxon>Bacteria</taxon>
        <taxon>Pseudomonadati</taxon>
        <taxon>Pseudomonadota</taxon>
        <taxon>Alphaproteobacteria</taxon>
        <taxon>Rhodobacterales</taxon>
        <taxon>Roseobacteraceae</taxon>
        <taxon>Phaeobacter</taxon>
    </lineage>
</organism>
<reference evidence="1 2" key="1">
    <citation type="journal article" date="2017" name="Genome Biol. Evol.">
        <title>Trajectories and Drivers of Genome Evolution in Surface-Associated Marine Phaeobacter.</title>
        <authorList>
            <person name="Freese H.M."/>
            <person name="Sikorski J."/>
            <person name="Bunk B."/>
            <person name="Scheuner C."/>
            <person name="Meier-Kolthoff J.P."/>
            <person name="Sproer C."/>
            <person name="Gram L."/>
            <person name="Overmann J."/>
        </authorList>
    </citation>
    <scope>NUCLEOTIDE SEQUENCE [LARGE SCALE GENOMIC DNA]</scope>
    <source>
        <strain evidence="1 2">P66</strain>
    </source>
</reference>
<dbReference type="Pfam" id="PF14022">
    <property type="entry name" value="DUF4238"/>
    <property type="match status" value="1"/>
</dbReference>
<dbReference type="EMBL" id="CP010705">
    <property type="protein sequence ID" value="AUQ93012.1"/>
    <property type="molecule type" value="Genomic_DNA"/>
</dbReference>
<proteinExistence type="predicted"/>
<keyword evidence="2" id="KW-1185">Reference proteome</keyword>